<dbReference type="InterPro" id="IPR011004">
    <property type="entry name" value="Trimer_LpxA-like_sf"/>
</dbReference>
<dbReference type="AlphaFoldDB" id="A0A7S3G911"/>
<reference evidence="1" key="1">
    <citation type="submission" date="2021-01" db="EMBL/GenBank/DDBJ databases">
        <authorList>
            <person name="Corre E."/>
            <person name="Pelletier E."/>
            <person name="Niang G."/>
            <person name="Scheremetjew M."/>
            <person name="Finn R."/>
            <person name="Kale V."/>
            <person name="Holt S."/>
            <person name="Cochrane G."/>
            <person name="Meng A."/>
            <person name="Brown T."/>
            <person name="Cohen L."/>
        </authorList>
    </citation>
    <scope>NUCLEOTIDE SEQUENCE</scope>
    <source>
        <strain evidence="1">NIES-2562</strain>
    </source>
</reference>
<proteinExistence type="predicted"/>
<dbReference type="SUPFAM" id="SSF51161">
    <property type="entry name" value="Trimeric LpxA-like enzymes"/>
    <property type="match status" value="1"/>
</dbReference>
<organism evidence="1">
    <name type="scientific">Palpitomonas bilix</name>
    <dbReference type="NCBI Taxonomy" id="652834"/>
    <lineage>
        <taxon>Eukaryota</taxon>
        <taxon>Eukaryota incertae sedis</taxon>
    </lineage>
</organism>
<dbReference type="EMBL" id="HBIB01021771">
    <property type="protein sequence ID" value="CAE0251936.1"/>
    <property type="molecule type" value="Transcribed_RNA"/>
</dbReference>
<protein>
    <submittedName>
        <fullName evidence="1">Uncharacterized protein</fullName>
    </submittedName>
</protein>
<gene>
    <name evidence="1" type="ORF">PBIL07802_LOCUS14162</name>
</gene>
<evidence type="ECO:0000313" key="1">
    <source>
        <dbReference type="EMBL" id="CAE0251936.1"/>
    </source>
</evidence>
<dbReference type="Gene3D" id="2.160.10.10">
    <property type="entry name" value="Hexapeptide repeat proteins"/>
    <property type="match status" value="1"/>
</dbReference>
<name>A0A7S3G911_9EUKA</name>
<sequence length="99" mass="10477">MLRRGLTSILGQTAVRHYCAEAAAPVAAAAQGPVQSLSSRTLFTFDDKVPNHSNNAYIAPNATLVGEVEVNDYGSVLSGAVIKGGYCRVRKGEGWLILD</sequence>
<accession>A0A7S3G911</accession>